<keyword evidence="2" id="KW-1185">Reference proteome</keyword>
<dbReference type="EMBL" id="AP024110">
    <property type="protein sequence ID" value="BCM25201.1"/>
    <property type="molecule type" value="Genomic_DNA"/>
</dbReference>
<accession>A0A8D5GBG8</accession>
<gene>
    <name evidence="1" type="ORF">ZMTM_14600</name>
</gene>
<evidence type="ECO:0000313" key="2">
    <source>
        <dbReference type="Proteomes" id="UP000826722"/>
    </source>
</evidence>
<name>A0A8D5GBG8_9PROT</name>
<dbReference type="AlphaFoldDB" id="A0A8D5GBG8"/>
<evidence type="ECO:0000313" key="1">
    <source>
        <dbReference type="EMBL" id="BCM25201.1"/>
    </source>
</evidence>
<organism evidence="1 2">
    <name type="scientific">Methyloradius palustris</name>
    <dbReference type="NCBI Taxonomy" id="2778876"/>
    <lineage>
        <taxon>Bacteria</taxon>
        <taxon>Pseudomonadati</taxon>
        <taxon>Pseudomonadota</taxon>
        <taxon>Betaproteobacteria</taxon>
        <taxon>Nitrosomonadales</taxon>
        <taxon>Methylophilaceae</taxon>
        <taxon>Methyloradius</taxon>
    </lineage>
</organism>
<dbReference type="Proteomes" id="UP000826722">
    <property type="component" value="Chromosome"/>
</dbReference>
<reference evidence="1" key="1">
    <citation type="journal article" date="2021" name="Arch. Microbiol.">
        <title>Methyloradius palustris gen. nov., sp. nov., a methanol-oxidizing bacterium isolated from snow.</title>
        <authorList>
            <person name="Miyadera T."/>
            <person name="Kojima H."/>
            <person name="Fukui M."/>
        </authorList>
    </citation>
    <scope>NUCLEOTIDE SEQUENCE</scope>
    <source>
        <strain evidence="1">Zm11</strain>
    </source>
</reference>
<proteinExistence type="predicted"/>
<sequence>MAPNLLSSYWPQALATRINNRNARVIHIPFKKEPIVDAIDQFSINNQTYPVDGLGYYNRQAYISWGILSP</sequence>
<dbReference type="Gene3D" id="3.40.50.11200">
    <property type="match status" value="1"/>
</dbReference>
<protein>
    <submittedName>
        <fullName evidence="1">Uncharacterized protein</fullName>
    </submittedName>
</protein>
<dbReference type="KEGG" id="mpau:ZMTM_14600"/>